<dbReference type="Gene3D" id="2.60.120.260">
    <property type="entry name" value="Galactose-binding domain-like"/>
    <property type="match status" value="1"/>
</dbReference>
<evidence type="ECO:0000313" key="5">
    <source>
        <dbReference type="Proteomes" id="UP000695022"/>
    </source>
</evidence>
<dbReference type="Gene3D" id="3.30.2160.10">
    <property type="entry name" value="Hect, E3 ligase catalytic domain"/>
    <property type="match status" value="1"/>
</dbReference>
<proteinExistence type="predicted"/>
<evidence type="ECO:0000259" key="4">
    <source>
        <dbReference type="PROSITE" id="PS51284"/>
    </source>
</evidence>
<dbReference type="InterPro" id="IPR008979">
    <property type="entry name" value="Galactose-bd-like_sf"/>
</dbReference>
<dbReference type="InterPro" id="IPR042469">
    <property type="entry name" value="HECTD3"/>
</dbReference>
<dbReference type="GeneID" id="106819147"/>
<sequence length="795" mass="91023">MKLDENRRVFARLKCLKECIECFSTNSDLPEHFCYVPKELLYRLKPGVQFTGKFLLHSQPCKSSPRACDQLPLPCTPHWTFYASGEEYCNNEGQWIKLLKYSTSGAETDVYSLPDDAWLLLVGCRTGTSGSAEEPLLHVYKPTPKTSIVYRCRPTPVINKWEDVVTHHYSLKRGRCDNAVVAPSCVEAVKRLRHTPASWGVDYDEELVKFLCEHSNSDNEYLGSVRNYVDAIEVSSYCDLDPVKGLTDGDPETCWESDGSQGEHWIRLTIKKGIIIKKLFIAVDAADDNYMPYQVVVMGGELGNTKKLNDVHVDLSFTGDVCILENMSDYYSIVEIKIKECKDSGIDTRIHGIKIKSSPEHDIGQSYDLFCRDNLKRYPKLENADTEMLYRRALALQRFITLMDSVLHYIVPQWQYSVGTFKFTEVVRQILPLSKKRLSLIETFLRDTESSVPSDIPKLYVNRCTAAEHHADPSSDPECKRSIFIQIYEGLKPRQCNEKMLDYRWPPIHDQWWECKFASEGIIDQGGGFRDSLADMAEELCPTDSDVPVSLPFFARAPNQFNVDLNINRDVYVPNIGCTQYLLYEWLGKLMGACLRSRESLVLSLPSFVWKKLVGETVKWSRDYVTVDAAEVKLVDNIETMDQESFTSYFGDEHKFACTACDGSAQEVKHGGADIQLTYENRFEYVKLLKQTKLQEFDKQLEAIRKGILKVIPPAVLDLLTWQELERKICGDPEITVEALRKQTHYEDLDQTDVRVGQLWDALTNFTNADRSRFLRFVTGRRRLPAPMYICADKG</sequence>
<accession>A0ABM1F4B8</accession>
<feature type="domain" description="DOC" evidence="4">
    <location>
        <begin position="201"/>
        <end position="382"/>
    </location>
</feature>
<evidence type="ECO:0000313" key="6">
    <source>
        <dbReference type="RefSeq" id="XP_014679289.1"/>
    </source>
</evidence>
<dbReference type="InterPro" id="IPR035983">
    <property type="entry name" value="Hect_E3_ubiquitin_ligase"/>
</dbReference>
<dbReference type="SMART" id="SM00119">
    <property type="entry name" value="HECTc"/>
    <property type="match status" value="1"/>
</dbReference>
<organism evidence="5 6">
    <name type="scientific">Priapulus caudatus</name>
    <name type="common">Priapulid worm</name>
    <dbReference type="NCBI Taxonomy" id="37621"/>
    <lineage>
        <taxon>Eukaryota</taxon>
        <taxon>Metazoa</taxon>
        <taxon>Ecdysozoa</taxon>
        <taxon>Scalidophora</taxon>
        <taxon>Priapulida</taxon>
        <taxon>Priapulimorpha</taxon>
        <taxon>Priapulimorphida</taxon>
        <taxon>Priapulidae</taxon>
        <taxon>Priapulus</taxon>
    </lineage>
</organism>
<feature type="domain" description="HECT" evidence="3">
    <location>
        <begin position="516"/>
        <end position="795"/>
    </location>
</feature>
<dbReference type="PROSITE" id="PS50237">
    <property type="entry name" value="HECT"/>
    <property type="match status" value="1"/>
</dbReference>
<dbReference type="PANTHER" id="PTHR46654:SF1">
    <property type="entry name" value="E3 UBIQUITIN-PROTEIN LIGASE HECTD3"/>
    <property type="match status" value="1"/>
</dbReference>
<reference evidence="6" key="1">
    <citation type="submission" date="2025-08" db="UniProtKB">
        <authorList>
            <consortium name="RefSeq"/>
        </authorList>
    </citation>
    <scope>IDENTIFICATION</scope>
</reference>
<name>A0ABM1F4B8_PRICU</name>
<evidence type="ECO:0000256" key="1">
    <source>
        <dbReference type="ARBA" id="ARBA00022786"/>
    </source>
</evidence>
<dbReference type="Pfam" id="PF03256">
    <property type="entry name" value="ANAPC10"/>
    <property type="match status" value="1"/>
</dbReference>
<dbReference type="RefSeq" id="XP_014679289.1">
    <property type="nucleotide sequence ID" value="XM_014823803.1"/>
</dbReference>
<dbReference type="InterPro" id="IPR004939">
    <property type="entry name" value="APC_su10/DOC_dom"/>
</dbReference>
<dbReference type="SMART" id="SM01337">
    <property type="entry name" value="APC10"/>
    <property type="match status" value="1"/>
</dbReference>
<gene>
    <name evidence="6" type="primary">LOC106819147</name>
</gene>
<evidence type="ECO:0000259" key="3">
    <source>
        <dbReference type="PROSITE" id="PS50237"/>
    </source>
</evidence>
<protein>
    <submittedName>
        <fullName evidence="6">E3 ubiquitin-protein ligase HECTD3-like</fullName>
    </submittedName>
</protein>
<dbReference type="InterPro" id="IPR000569">
    <property type="entry name" value="HECT_dom"/>
</dbReference>
<dbReference type="Gene3D" id="3.30.2410.10">
    <property type="entry name" value="Hect, E3 ligase catalytic domain"/>
    <property type="match status" value="1"/>
</dbReference>
<keyword evidence="5" id="KW-1185">Reference proteome</keyword>
<dbReference type="PROSITE" id="PS51284">
    <property type="entry name" value="DOC"/>
    <property type="match status" value="1"/>
</dbReference>
<dbReference type="Proteomes" id="UP000695022">
    <property type="component" value="Unplaced"/>
</dbReference>
<feature type="non-terminal residue" evidence="6">
    <location>
        <position position="795"/>
    </location>
</feature>
<dbReference type="Pfam" id="PF00632">
    <property type="entry name" value="HECT"/>
    <property type="match status" value="1"/>
</dbReference>
<dbReference type="Gene3D" id="3.90.1750.10">
    <property type="entry name" value="Hect, E3 ligase catalytic domains"/>
    <property type="match status" value="1"/>
</dbReference>
<keyword evidence="1 2" id="KW-0833">Ubl conjugation pathway</keyword>
<dbReference type="PANTHER" id="PTHR46654">
    <property type="entry name" value="E3 UBIQUITIN-PROTEIN LIGASE HECTD3"/>
    <property type="match status" value="1"/>
</dbReference>
<dbReference type="SUPFAM" id="SSF56204">
    <property type="entry name" value="Hect, E3 ligase catalytic domain"/>
    <property type="match status" value="1"/>
</dbReference>
<dbReference type="SUPFAM" id="SSF49785">
    <property type="entry name" value="Galactose-binding domain-like"/>
    <property type="match status" value="1"/>
</dbReference>
<comment type="caution">
    <text evidence="2">Lacks conserved residue(s) required for the propagation of feature annotation.</text>
</comment>
<evidence type="ECO:0000256" key="2">
    <source>
        <dbReference type="PROSITE-ProRule" id="PRU00104"/>
    </source>
</evidence>